<comment type="caution">
    <text evidence="2">The sequence shown here is derived from an EMBL/GenBank/DDBJ whole genome shotgun (WGS) entry which is preliminary data.</text>
</comment>
<accession>A0A919BSX5</accession>
<keyword evidence="1" id="KW-0472">Membrane</keyword>
<name>A0A919BSX5_STRFL</name>
<evidence type="ECO:0000313" key="2">
    <source>
        <dbReference type="EMBL" id="GHG12668.1"/>
    </source>
</evidence>
<keyword evidence="3" id="KW-1185">Reference proteome</keyword>
<protein>
    <submittedName>
        <fullName evidence="2">Uncharacterized protein</fullName>
    </submittedName>
</protein>
<sequence>MTGNLNLRIAVHAHAAVLHLTERLGRHLDELREENDRGNNDVSMIMWIVAVVVFAGAAIAAFKILGQGKLDGMTGL</sequence>
<reference evidence="2" key="2">
    <citation type="submission" date="2020-09" db="EMBL/GenBank/DDBJ databases">
        <authorList>
            <person name="Sun Q."/>
            <person name="Ohkuma M."/>
        </authorList>
    </citation>
    <scope>NUCLEOTIDE SEQUENCE</scope>
    <source>
        <strain evidence="2">JCM 4122</strain>
    </source>
</reference>
<dbReference type="RefSeq" id="WP_190043190.1">
    <property type="nucleotide sequence ID" value="NZ_BNBE01000002.1"/>
</dbReference>
<organism evidence="2 3">
    <name type="scientific">Streptomyces filamentosus</name>
    <name type="common">Streptomyces roseosporus</name>
    <dbReference type="NCBI Taxonomy" id="67294"/>
    <lineage>
        <taxon>Bacteria</taxon>
        <taxon>Bacillati</taxon>
        <taxon>Actinomycetota</taxon>
        <taxon>Actinomycetes</taxon>
        <taxon>Kitasatosporales</taxon>
        <taxon>Streptomycetaceae</taxon>
        <taxon>Streptomyces</taxon>
    </lineage>
</organism>
<evidence type="ECO:0000313" key="3">
    <source>
        <dbReference type="Proteomes" id="UP000632849"/>
    </source>
</evidence>
<keyword evidence="1" id="KW-0812">Transmembrane</keyword>
<evidence type="ECO:0000256" key="1">
    <source>
        <dbReference type="SAM" id="Phobius"/>
    </source>
</evidence>
<gene>
    <name evidence="2" type="ORF">GCM10017667_52700</name>
</gene>
<dbReference type="AlphaFoldDB" id="A0A919BSX5"/>
<feature type="transmembrane region" description="Helical" evidence="1">
    <location>
        <begin position="44"/>
        <end position="65"/>
    </location>
</feature>
<dbReference type="EMBL" id="BNBE01000002">
    <property type="protein sequence ID" value="GHG12668.1"/>
    <property type="molecule type" value="Genomic_DNA"/>
</dbReference>
<proteinExistence type="predicted"/>
<reference evidence="2" key="1">
    <citation type="journal article" date="2014" name="Int. J. Syst. Evol. Microbiol.">
        <title>Complete genome sequence of Corynebacterium casei LMG S-19264T (=DSM 44701T), isolated from a smear-ripened cheese.</title>
        <authorList>
            <consortium name="US DOE Joint Genome Institute (JGI-PGF)"/>
            <person name="Walter F."/>
            <person name="Albersmeier A."/>
            <person name="Kalinowski J."/>
            <person name="Ruckert C."/>
        </authorList>
    </citation>
    <scope>NUCLEOTIDE SEQUENCE</scope>
    <source>
        <strain evidence="2">JCM 4122</strain>
    </source>
</reference>
<keyword evidence="1" id="KW-1133">Transmembrane helix</keyword>
<dbReference type="Proteomes" id="UP000632849">
    <property type="component" value="Unassembled WGS sequence"/>
</dbReference>